<gene>
    <name evidence="2" type="ORF">B296_00033123</name>
</gene>
<evidence type="ECO:0000313" key="3">
    <source>
        <dbReference type="Proteomes" id="UP000287651"/>
    </source>
</evidence>
<reference evidence="2 3" key="1">
    <citation type="journal article" date="2014" name="Agronomy (Basel)">
        <title>A Draft Genome Sequence for Ensete ventricosum, the Drought-Tolerant Tree Against Hunger.</title>
        <authorList>
            <person name="Harrison J."/>
            <person name="Moore K.A."/>
            <person name="Paszkiewicz K."/>
            <person name="Jones T."/>
            <person name="Grant M."/>
            <person name="Ambacheew D."/>
            <person name="Muzemil S."/>
            <person name="Studholme D.J."/>
        </authorList>
    </citation>
    <scope>NUCLEOTIDE SEQUENCE [LARGE SCALE GENOMIC DNA]</scope>
</reference>
<dbReference type="EMBL" id="AMZH03012659">
    <property type="protein sequence ID" value="RRT50629.1"/>
    <property type="molecule type" value="Genomic_DNA"/>
</dbReference>
<evidence type="ECO:0000256" key="1">
    <source>
        <dbReference type="SAM" id="MobiDB-lite"/>
    </source>
</evidence>
<dbReference type="AlphaFoldDB" id="A0A426YFU4"/>
<organism evidence="2 3">
    <name type="scientific">Ensete ventricosum</name>
    <name type="common">Abyssinian banana</name>
    <name type="synonym">Musa ensete</name>
    <dbReference type="NCBI Taxonomy" id="4639"/>
    <lineage>
        <taxon>Eukaryota</taxon>
        <taxon>Viridiplantae</taxon>
        <taxon>Streptophyta</taxon>
        <taxon>Embryophyta</taxon>
        <taxon>Tracheophyta</taxon>
        <taxon>Spermatophyta</taxon>
        <taxon>Magnoliopsida</taxon>
        <taxon>Liliopsida</taxon>
        <taxon>Zingiberales</taxon>
        <taxon>Musaceae</taxon>
        <taxon>Ensete</taxon>
    </lineage>
</organism>
<evidence type="ECO:0000313" key="2">
    <source>
        <dbReference type="EMBL" id="RRT50629.1"/>
    </source>
</evidence>
<sequence length="70" mass="7523">MHTLRFPNSSIRAKMPSRKGWPLDAISQGAARSRQGRRGSARPQPARRGAAPIACAGATATVAAQRRKRT</sequence>
<feature type="compositionally biased region" description="Low complexity" evidence="1">
    <location>
        <begin position="41"/>
        <end position="64"/>
    </location>
</feature>
<protein>
    <submittedName>
        <fullName evidence="2">Uncharacterized protein</fullName>
    </submittedName>
</protein>
<feature type="compositionally biased region" description="Polar residues" evidence="1">
    <location>
        <begin position="1"/>
        <end position="11"/>
    </location>
</feature>
<proteinExistence type="predicted"/>
<dbReference type="Proteomes" id="UP000287651">
    <property type="component" value="Unassembled WGS sequence"/>
</dbReference>
<feature type="region of interest" description="Disordered" evidence="1">
    <location>
        <begin position="1"/>
        <end position="70"/>
    </location>
</feature>
<accession>A0A426YFU4</accession>
<comment type="caution">
    <text evidence="2">The sequence shown here is derived from an EMBL/GenBank/DDBJ whole genome shotgun (WGS) entry which is preliminary data.</text>
</comment>
<name>A0A426YFU4_ENSVE</name>